<dbReference type="GO" id="GO:0043531">
    <property type="term" value="F:ADP binding"/>
    <property type="evidence" value="ECO:0007669"/>
    <property type="project" value="InterPro"/>
</dbReference>
<sequence>MLVSFGVLGPLSLTVDGRQVPVGGSRQRTILARLLLSPDRVVPVDGLVEAVWQGSPPATARTQVAICIAALRKTLKAEGCEDEVISTAHPGYRLNTAGHRLDLLEYRRLTGEAAAAARAGRPAAAAEACRQALELWRGPVLTGVAGRQIEDEAQRLEEQRLATYDEFAVLQLESGRHAGLVPQLAAMVREHPLRERSRQSLMLALYRDGRRAEAMEVFRDARRQFIEDLGLEPGPALQELHDAILRDDPALAAVEPPAPEPAPPAADPAPGSDAAGPDAPDAPPGHRPAEAQVPPPSELPPNIPGFTGRAAELAELDGLLAERTDEQPPAVGFVTGVAGVGKTGLAVHWSHRAARRFPDGRLFVDLCGHDLDHEPTRAGEVLSRFLRSLGVPGDRIPPDTAGRVSMYRSLTAGRRILVVLDNVRTFAQIQALLPGSGGCAVLVTSREPMEQLVLRYGAVRVQLGVLAPEEAAELLGRIVTGDRLAADPEQTRRLAELCDRLPLALRIVAARLASKPHWTVRQLVSRLADARRRLDELSLGGSRVRASFALSYRHLPSDAARLYRLLGVLEVPDFATWVGAALLDCDVYEAERLIESLVDAQLLEVVGADATGQLRYRFQNLLRLYARELAHQEEEPAERDAALDRALAAWLTIAEIARGKEYGGDFAIIHGATPRTPIDPDVLDDLMAAPLDWFEAERVPLAAVVEHAARLAQEEGGGRGLDDLAWDLTMCLGVLCETRSYVEEWRRSCDLALAAVRARGNLRGEAAVLADLGGLLVQQFRLDEARCYLEPAVRQFERIGEEHGRALALAQLSAVDRSAGDFARAEGLLREALEVFHRIGDVASEVHALNNLALLALEQGRTEEGLRIGEDGVRLARRLGEIRGTAQALHRLGRAYLGVGRLAEAEQLLAEVARIVRAKQDLVGTCFALLGVAETRLALGRPEQAEERLAEAKELLERIDNPVAEGRVHYVDSQVQGALGRSGQARRSLERARDAFDRAGARPWQQRAEAALLALAVEA</sequence>
<dbReference type="GO" id="GO:0000160">
    <property type="term" value="P:phosphorelay signal transduction system"/>
    <property type="evidence" value="ECO:0007669"/>
    <property type="project" value="UniProtKB-KW"/>
</dbReference>
<dbReference type="AlphaFoldDB" id="A0A3N4S268"/>
<dbReference type="PROSITE" id="PS51755">
    <property type="entry name" value="OMPR_PHOB"/>
    <property type="match status" value="1"/>
</dbReference>
<dbReference type="InterPro" id="IPR016032">
    <property type="entry name" value="Sig_transdc_resp-reg_C-effctor"/>
</dbReference>
<dbReference type="Pfam" id="PF00486">
    <property type="entry name" value="Trans_reg_C"/>
    <property type="match status" value="1"/>
</dbReference>
<feature type="domain" description="OmpR/PhoB-type" evidence="8">
    <location>
        <begin position="1"/>
        <end position="96"/>
    </location>
</feature>
<dbReference type="InterPro" id="IPR001867">
    <property type="entry name" value="OmpR/PhoB-type_DNA-bd"/>
</dbReference>
<comment type="caution">
    <text evidence="9">The sequence shown here is derived from an EMBL/GenBank/DDBJ whole genome shotgun (WGS) entry which is preliminary data.</text>
</comment>
<dbReference type="InterPro" id="IPR002182">
    <property type="entry name" value="NB-ARC"/>
</dbReference>
<dbReference type="PANTHER" id="PTHR35807">
    <property type="entry name" value="TRANSCRIPTIONAL REGULATOR REDD-RELATED"/>
    <property type="match status" value="1"/>
</dbReference>
<dbReference type="SUPFAM" id="SSF52540">
    <property type="entry name" value="P-loop containing nucleoside triphosphate hydrolases"/>
    <property type="match status" value="1"/>
</dbReference>
<dbReference type="PRINTS" id="PR00364">
    <property type="entry name" value="DISEASERSIST"/>
</dbReference>
<accession>A0A3N4S268</accession>
<dbReference type="GO" id="GO:0006355">
    <property type="term" value="P:regulation of DNA-templated transcription"/>
    <property type="evidence" value="ECO:0007669"/>
    <property type="project" value="InterPro"/>
</dbReference>
<keyword evidence="2" id="KW-0902">Two-component regulatory system</keyword>
<keyword evidence="5" id="KW-0804">Transcription</keyword>
<dbReference type="Proteomes" id="UP000266906">
    <property type="component" value="Unassembled WGS sequence"/>
</dbReference>
<dbReference type="Pfam" id="PF00931">
    <property type="entry name" value="NB-ARC"/>
    <property type="match status" value="1"/>
</dbReference>
<dbReference type="SUPFAM" id="SSF48452">
    <property type="entry name" value="TPR-like"/>
    <property type="match status" value="2"/>
</dbReference>
<keyword evidence="4 6" id="KW-0238">DNA-binding</keyword>
<dbReference type="Pfam" id="PF13424">
    <property type="entry name" value="TPR_12"/>
    <property type="match status" value="2"/>
</dbReference>
<evidence type="ECO:0000256" key="5">
    <source>
        <dbReference type="ARBA" id="ARBA00023163"/>
    </source>
</evidence>
<feature type="compositionally biased region" description="Pro residues" evidence="7">
    <location>
        <begin position="256"/>
        <end position="267"/>
    </location>
</feature>
<name>A0A3N4S268_9ACTN</name>
<evidence type="ECO:0000259" key="8">
    <source>
        <dbReference type="PROSITE" id="PS51755"/>
    </source>
</evidence>
<feature type="compositionally biased region" description="Low complexity" evidence="7">
    <location>
        <begin position="268"/>
        <end position="279"/>
    </location>
</feature>
<dbReference type="InterPro" id="IPR036388">
    <property type="entry name" value="WH-like_DNA-bd_sf"/>
</dbReference>
<comment type="similarity">
    <text evidence="1">Belongs to the AfsR/DnrI/RedD regulatory family.</text>
</comment>
<evidence type="ECO:0000256" key="1">
    <source>
        <dbReference type="ARBA" id="ARBA00005820"/>
    </source>
</evidence>
<dbReference type="InterPro" id="IPR005158">
    <property type="entry name" value="BTAD"/>
</dbReference>
<keyword evidence="3" id="KW-0805">Transcription regulation</keyword>
<evidence type="ECO:0000313" key="10">
    <source>
        <dbReference type="Proteomes" id="UP000266906"/>
    </source>
</evidence>
<proteinExistence type="inferred from homology"/>
<dbReference type="GO" id="GO:0003677">
    <property type="term" value="F:DNA binding"/>
    <property type="evidence" value="ECO:0007669"/>
    <property type="project" value="UniProtKB-UniRule"/>
</dbReference>
<dbReference type="InterPro" id="IPR019734">
    <property type="entry name" value="TPR_rpt"/>
</dbReference>
<dbReference type="Gene3D" id="1.10.10.10">
    <property type="entry name" value="Winged helix-like DNA-binding domain superfamily/Winged helix DNA-binding domain"/>
    <property type="match status" value="1"/>
</dbReference>
<dbReference type="InterPro" id="IPR027417">
    <property type="entry name" value="P-loop_NTPase"/>
</dbReference>
<dbReference type="Pfam" id="PF03704">
    <property type="entry name" value="BTAD"/>
    <property type="match status" value="1"/>
</dbReference>
<gene>
    <name evidence="9" type="ORF">EDD38_1329</name>
</gene>
<dbReference type="SUPFAM" id="SSF46894">
    <property type="entry name" value="C-terminal effector domain of the bipartite response regulators"/>
    <property type="match status" value="1"/>
</dbReference>
<dbReference type="PANTHER" id="PTHR35807:SF1">
    <property type="entry name" value="TRANSCRIPTIONAL REGULATOR REDD"/>
    <property type="match status" value="1"/>
</dbReference>
<evidence type="ECO:0000256" key="2">
    <source>
        <dbReference type="ARBA" id="ARBA00023012"/>
    </source>
</evidence>
<evidence type="ECO:0000256" key="3">
    <source>
        <dbReference type="ARBA" id="ARBA00023015"/>
    </source>
</evidence>
<dbReference type="InterPro" id="IPR051677">
    <property type="entry name" value="AfsR-DnrI-RedD_regulator"/>
</dbReference>
<evidence type="ECO:0000256" key="7">
    <source>
        <dbReference type="SAM" id="MobiDB-lite"/>
    </source>
</evidence>
<dbReference type="SMART" id="SM01043">
    <property type="entry name" value="BTAD"/>
    <property type="match status" value="1"/>
</dbReference>
<dbReference type="SMART" id="SM00862">
    <property type="entry name" value="Trans_reg_C"/>
    <property type="match status" value="1"/>
</dbReference>
<feature type="compositionally biased region" description="Pro residues" evidence="7">
    <location>
        <begin position="293"/>
        <end position="303"/>
    </location>
</feature>
<feature type="region of interest" description="Disordered" evidence="7">
    <location>
        <begin position="253"/>
        <end position="306"/>
    </location>
</feature>
<evidence type="ECO:0000256" key="4">
    <source>
        <dbReference type="ARBA" id="ARBA00023125"/>
    </source>
</evidence>
<organism evidence="9 10">
    <name type="scientific">Kitasatospora cineracea</name>
    <dbReference type="NCBI Taxonomy" id="88074"/>
    <lineage>
        <taxon>Bacteria</taxon>
        <taxon>Bacillati</taxon>
        <taxon>Actinomycetota</taxon>
        <taxon>Actinomycetes</taxon>
        <taxon>Kitasatosporales</taxon>
        <taxon>Streptomycetaceae</taxon>
        <taxon>Kitasatospora</taxon>
    </lineage>
</organism>
<dbReference type="InterPro" id="IPR011990">
    <property type="entry name" value="TPR-like_helical_dom_sf"/>
</dbReference>
<keyword evidence="10" id="KW-1185">Reference proteome</keyword>
<dbReference type="EMBL" id="RKQG01000001">
    <property type="protein sequence ID" value="RPE33050.1"/>
    <property type="molecule type" value="Genomic_DNA"/>
</dbReference>
<dbReference type="SMART" id="SM00028">
    <property type="entry name" value="TPR"/>
    <property type="match status" value="5"/>
</dbReference>
<feature type="DNA-binding region" description="OmpR/PhoB-type" evidence="6">
    <location>
        <begin position="1"/>
        <end position="96"/>
    </location>
</feature>
<protein>
    <submittedName>
        <fullName evidence="9">DNA-binding SARP family transcriptional activator</fullName>
    </submittedName>
</protein>
<evidence type="ECO:0000256" key="6">
    <source>
        <dbReference type="PROSITE-ProRule" id="PRU01091"/>
    </source>
</evidence>
<dbReference type="CDD" id="cd15831">
    <property type="entry name" value="BTAD"/>
    <property type="match status" value="1"/>
</dbReference>
<dbReference type="Gene3D" id="3.40.50.300">
    <property type="entry name" value="P-loop containing nucleotide triphosphate hydrolases"/>
    <property type="match status" value="1"/>
</dbReference>
<dbReference type="Gene3D" id="1.25.40.10">
    <property type="entry name" value="Tetratricopeptide repeat domain"/>
    <property type="match status" value="2"/>
</dbReference>
<reference evidence="9 10" key="1">
    <citation type="submission" date="2018-11" db="EMBL/GenBank/DDBJ databases">
        <title>Sequencing the genomes of 1000 actinobacteria strains.</title>
        <authorList>
            <person name="Klenk H.-P."/>
        </authorList>
    </citation>
    <scope>NUCLEOTIDE SEQUENCE [LARGE SCALE GENOMIC DNA]</scope>
    <source>
        <strain evidence="9 10">DSM 44781</strain>
    </source>
</reference>
<evidence type="ECO:0000313" key="9">
    <source>
        <dbReference type="EMBL" id="RPE33050.1"/>
    </source>
</evidence>